<organism evidence="2 3">
    <name type="scientific">Phialemonium atrogriseum</name>
    <dbReference type="NCBI Taxonomy" id="1093897"/>
    <lineage>
        <taxon>Eukaryota</taxon>
        <taxon>Fungi</taxon>
        <taxon>Dikarya</taxon>
        <taxon>Ascomycota</taxon>
        <taxon>Pezizomycotina</taxon>
        <taxon>Sordariomycetes</taxon>
        <taxon>Sordariomycetidae</taxon>
        <taxon>Cephalothecales</taxon>
        <taxon>Cephalothecaceae</taxon>
        <taxon>Phialemonium</taxon>
    </lineage>
</organism>
<feature type="region of interest" description="Disordered" evidence="1">
    <location>
        <begin position="1"/>
        <end position="42"/>
    </location>
</feature>
<evidence type="ECO:0000256" key="1">
    <source>
        <dbReference type="SAM" id="MobiDB-lite"/>
    </source>
</evidence>
<feature type="region of interest" description="Disordered" evidence="1">
    <location>
        <begin position="91"/>
        <end position="116"/>
    </location>
</feature>
<evidence type="ECO:0000313" key="2">
    <source>
        <dbReference type="EMBL" id="KAK1765875.1"/>
    </source>
</evidence>
<dbReference type="RefSeq" id="XP_060282088.1">
    <property type="nucleotide sequence ID" value="XM_060430048.1"/>
</dbReference>
<dbReference type="AlphaFoldDB" id="A0AAJ0BWQ7"/>
<accession>A0AAJ0BWQ7</accession>
<reference evidence="2" key="1">
    <citation type="submission" date="2023-06" db="EMBL/GenBank/DDBJ databases">
        <title>Genome-scale phylogeny and comparative genomics of the fungal order Sordariales.</title>
        <authorList>
            <consortium name="Lawrence Berkeley National Laboratory"/>
            <person name="Hensen N."/>
            <person name="Bonometti L."/>
            <person name="Westerberg I."/>
            <person name="Brannstrom I.O."/>
            <person name="Guillou S."/>
            <person name="Cros-Aarteil S."/>
            <person name="Calhoun S."/>
            <person name="Haridas S."/>
            <person name="Kuo A."/>
            <person name="Mondo S."/>
            <person name="Pangilinan J."/>
            <person name="Riley R."/>
            <person name="Labutti K."/>
            <person name="Andreopoulos B."/>
            <person name="Lipzen A."/>
            <person name="Chen C."/>
            <person name="Yanf M."/>
            <person name="Daum C."/>
            <person name="Ng V."/>
            <person name="Clum A."/>
            <person name="Steindorff A."/>
            <person name="Ohm R."/>
            <person name="Martin F."/>
            <person name="Silar P."/>
            <person name="Natvig D."/>
            <person name="Lalanne C."/>
            <person name="Gautier V."/>
            <person name="Ament-Velasquez S.L."/>
            <person name="Kruys A."/>
            <person name="Hutchinson M.I."/>
            <person name="Powell A.J."/>
            <person name="Barry K."/>
            <person name="Miller A.N."/>
            <person name="Grigoriev I.V."/>
            <person name="Debuchy R."/>
            <person name="Gladieux P."/>
            <person name="Thoren M.H."/>
            <person name="Johannesson H."/>
        </authorList>
    </citation>
    <scope>NUCLEOTIDE SEQUENCE</scope>
    <source>
        <strain evidence="2">8032-3</strain>
    </source>
</reference>
<evidence type="ECO:0000313" key="3">
    <source>
        <dbReference type="Proteomes" id="UP001244011"/>
    </source>
</evidence>
<dbReference type="EMBL" id="MU839013">
    <property type="protein sequence ID" value="KAK1765875.1"/>
    <property type="molecule type" value="Genomic_DNA"/>
</dbReference>
<protein>
    <submittedName>
        <fullName evidence="2">Uncharacterized protein</fullName>
    </submittedName>
</protein>
<keyword evidence="3" id="KW-1185">Reference proteome</keyword>
<dbReference type="GeneID" id="85313235"/>
<gene>
    <name evidence="2" type="ORF">QBC33DRAFT_560313</name>
</gene>
<name>A0AAJ0BWQ7_9PEZI</name>
<dbReference type="Proteomes" id="UP001244011">
    <property type="component" value="Unassembled WGS sequence"/>
</dbReference>
<proteinExistence type="predicted"/>
<comment type="caution">
    <text evidence="2">The sequence shown here is derived from an EMBL/GenBank/DDBJ whole genome shotgun (WGS) entry which is preliminary data.</text>
</comment>
<feature type="compositionally biased region" description="Low complexity" evidence="1">
    <location>
        <begin position="1"/>
        <end position="23"/>
    </location>
</feature>
<sequence>MGAKPSSPSGPEAAAQQQAPQKSLYRRYADAKSGRNASLSDEDVKNCVVGRCWAETRPGVAGNQVAGKIDAGPASGLGGLAAASGYGGWGTDAAGKLKFPPRPRGEGEGKLGGETE</sequence>
<feature type="compositionally biased region" description="Basic and acidic residues" evidence="1">
    <location>
        <begin position="103"/>
        <end position="116"/>
    </location>
</feature>